<evidence type="ECO:0000313" key="1">
    <source>
        <dbReference type="EMBL" id="KAK0435700.1"/>
    </source>
</evidence>
<reference evidence="1" key="1">
    <citation type="submission" date="2023-06" db="EMBL/GenBank/DDBJ databases">
        <authorList>
            <consortium name="Lawrence Berkeley National Laboratory"/>
            <person name="Ahrendt S."/>
            <person name="Sahu N."/>
            <person name="Indic B."/>
            <person name="Wong-Bajracharya J."/>
            <person name="Merenyi Z."/>
            <person name="Ke H.-M."/>
            <person name="Monk M."/>
            <person name="Kocsube S."/>
            <person name="Drula E."/>
            <person name="Lipzen A."/>
            <person name="Balint B."/>
            <person name="Henrissat B."/>
            <person name="Andreopoulos B."/>
            <person name="Martin F.M."/>
            <person name="Harder C.B."/>
            <person name="Rigling D."/>
            <person name="Ford K.L."/>
            <person name="Foster G.D."/>
            <person name="Pangilinan J."/>
            <person name="Papanicolaou A."/>
            <person name="Barry K."/>
            <person name="LaButti K."/>
            <person name="Viragh M."/>
            <person name="Koriabine M."/>
            <person name="Yan M."/>
            <person name="Riley R."/>
            <person name="Champramary S."/>
            <person name="Plett K.L."/>
            <person name="Tsai I.J."/>
            <person name="Slot J."/>
            <person name="Sipos G."/>
            <person name="Plett J."/>
            <person name="Nagy L.G."/>
            <person name="Grigoriev I.V."/>
        </authorList>
    </citation>
    <scope>NUCLEOTIDE SEQUENCE</scope>
    <source>
        <strain evidence="1">CCBAS 213</strain>
    </source>
</reference>
<protein>
    <recommendedName>
        <fullName evidence="3">DUF4218 domain-containing protein</fullName>
    </recommendedName>
</protein>
<dbReference type="RefSeq" id="XP_060322060.1">
    <property type="nucleotide sequence ID" value="XM_060475951.1"/>
</dbReference>
<evidence type="ECO:0008006" key="3">
    <source>
        <dbReference type="Google" id="ProtNLM"/>
    </source>
</evidence>
<dbReference type="EMBL" id="JAUEPS010000143">
    <property type="protein sequence ID" value="KAK0435700.1"/>
    <property type="molecule type" value="Genomic_DNA"/>
</dbReference>
<organism evidence="1 2">
    <name type="scientific">Armillaria tabescens</name>
    <name type="common">Ringless honey mushroom</name>
    <name type="synonym">Agaricus tabescens</name>
    <dbReference type="NCBI Taxonomy" id="1929756"/>
    <lineage>
        <taxon>Eukaryota</taxon>
        <taxon>Fungi</taxon>
        <taxon>Dikarya</taxon>
        <taxon>Basidiomycota</taxon>
        <taxon>Agaricomycotina</taxon>
        <taxon>Agaricomycetes</taxon>
        <taxon>Agaricomycetidae</taxon>
        <taxon>Agaricales</taxon>
        <taxon>Marasmiineae</taxon>
        <taxon>Physalacriaceae</taxon>
        <taxon>Desarmillaria</taxon>
    </lineage>
</organism>
<accession>A0AA39J3Z3</accession>
<comment type="caution">
    <text evidence="1">The sequence shown here is derived from an EMBL/GenBank/DDBJ whole genome shotgun (WGS) entry which is preliminary data.</text>
</comment>
<dbReference type="AlphaFoldDB" id="A0AA39J3Z3"/>
<dbReference type="Proteomes" id="UP001175211">
    <property type="component" value="Unassembled WGS sequence"/>
</dbReference>
<dbReference type="PANTHER" id="PTHR46579:SF1">
    <property type="entry name" value="F5_8 TYPE C DOMAIN-CONTAINING PROTEIN"/>
    <property type="match status" value="1"/>
</dbReference>
<evidence type="ECO:0000313" key="2">
    <source>
        <dbReference type="Proteomes" id="UP001175211"/>
    </source>
</evidence>
<name>A0AA39J3Z3_ARMTA</name>
<gene>
    <name evidence="1" type="ORF">EV420DRAFT_1623583</name>
</gene>
<proteinExistence type="predicted"/>
<keyword evidence="2" id="KW-1185">Reference proteome</keyword>
<dbReference type="PANTHER" id="PTHR46579">
    <property type="entry name" value="F5/8 TYPE C DOMAIN-CONTAINING PROTEIN-RELATED"/>
    <property type="match status" value="1"/>
</dbReference>
<sequence>MRKQTEAWRDATTCKARETIFKKYGVHWSEFWRLPYWDPTWMLVIDSMHCILEGLVHYHCHYVLAIDKDAAKKLTVFLPLALVTLWRDDNGQEPDADHTMVLFQAIIIMCKYTMTVHHAILYCEFMKKWADRLFEIHPHTKAQNSKPNIHASFHLYDFLLLFEPVYSWWTFPFERLIGMLQKINTNDHVSSEPMTLL</sequence>
<dbReference type="GeneID" id="85359499"/>